<evidence type="ECO:0000256" key="1">
    <source>
        <dbReference type="ARBA" id="ARBA00022679"/>
    </source>
</evidence>
<protein>
    <submittedName>
        <fullName evidence="5">[SSU ribosomal protein S5P]-alanine acetyltransferase</fullName>
    </submittedName>
</protein>
<sequence length="172" mass="18940">MLSRLRPLVPDDAAEIARLQAANRAFLAPWDAIRPDVFYTEPGQAVEVERMLAREAEGTAAARAILDDAGRLAGVIRLNGITRGAFESCSVGYWVDQERNGQGLASSAVAAVLDLAFRDLGLHRVQAETLRHNARSQRVLAKNGFERFGMAPAFLRIAGEWQDHDLFQRLAD</sequence>
<keyword evidence="6" id="KW-1185">Reference proteome</keyword>
<dbReference type="PANTHER" id="PTHR43792:SF8">
    <property type="entry name" value="[RIBOSOMAL PROTEIN US5]-ALANINE N-ACETYLTRANSFERASE"/>
    <property type="match status" value="1"/>
</dbReference>
<dbReference type="InterPro" id="IPR051531">
    <property type="entry name" value="N-acetyltransferase"/>
</dbReference>
<feature type="domain" description="N-acetyltransferase" evidence="4">
    <location>
        <begin position="3"/>
        <end position="172"/>
    </location>
</feature>
<reference evidence="5 6" key="1">
    <citation type="submission" date="2019-03" db="EMBL/GenBank/DDBJ databases">
        <title>Genomic Encyclopedia of Archaeal and Bacterial Type Strains, Phase II (KMG-II): from individual species to whole genera.</title>
        <authorList>
            <person name="Goeker M."/>
        </authorList>
    </citation>
    <scope>NUCLEOTIDE SEQUENCE [LARGE SCALE GENOMIC DNA]</scope>
    <source>
        <strain evidence="5 6">DSM 24782</strain>
    </source>
</reference>
<dbReference type="Gene3D" id="3.40.630.30">
    <property type="match status" value="1"/>
</dbReference>
<name>A0A4R7FS81_9MICO</name>
<evidence type="ECO:0000256" key="3">
    <source>
        <dbReference type="ARBA" id="ARBA00038502"/>
    </source>
</evidence>
<dbReference type="GO" id="GO:0005737">
    <property type="term" value="C:cytoplasm"/>
    <property type="evidence" value="ECO:0007669"/>
    <property type="project" value="TreeGrafter"/>
</dbReference>
<dbReference type="InterPro" id="IPR016181">
    <property type="entry name" value="Acyl_CoA_acyltransferase"/>
</dbReference>
<evidence type="ECO:0000259" key="4">
    <source>
        <dbReference type="PROSITE" id="PS51186"/>
    </source>
</evidence>
<accession>A0A4R7FS81</accession>
<gene>
    <name evidence="5" type="ORF">CLV52_1279</name>
</gene>
<keyword evidence="1 5" id="KW-0808">Transferase</keyword>
<comment type="caution">
    <text evidence="5">The sequence shown here is derived from an EMBL/GenBank/DDBJ whole genome shotgun (WGS) entry which is preliminary data.</text>
</comment>
<dbReference type="AlphaFoldDB" id="A0A4R7FS81"/>
<dbReference type="EMBL" id="SOAM01000001">
    <property type="protein sequence ID" value="TDS80712.1"/>
    <property type="molecule type" value="Genomic_DNA"/>
</dbReference>
<dbReference type="InterPro" id="IPR000182">
    <property type="entry name" value="GNAT_dom"/>
</dbReference>
<dbReference type="PROSITE" id="PS51186">
    <property type="entry name" value="GNAT"/>
    <property type="match status" value="1"/>
</dbReference>
<dbReference type="GO" id="GO:0008999">
    <property type="term" value="F:protein-N-terminal-alanine acetyltransferase activity"/>
    <property type="evidence" value="ECO:0007669"/>
    <property type="project" value="TreeGrafter"/>
</dbReference>
<proteinExistence type="inferred from homology"/>
<dbReference type="Pfam" id="PF13302">
    <property type="entry name" value="Acetyltransf_3"/>
    <property type="match status" value="1"/>
</dbReference>
<keyword evidence="2" id="KW-0012">Acyltransferase</keyword>
<dbReference type="SUPFAM" id="SSF55729">
    <property type="entry name" value="Acyl-CoA N-acyltransferases (Nat)"/>
    <property type="match status" value="1"/>
</dbReference>
<keyword evidence="5" id="KW-0687">Ribonucleoprotein</keyword>
<organism evidence="5 6">
    <name type="scientific">Amnibacterium kyonggiense</name>
    <dbReference type="NCBI Taxonomy" id="595671"/>
    <lineage>
        <taxon>Bacteria</taxon>
        <taxon>Bacillati</taxon>
        <taxon>Actinomycetota</taxon>
        <taxon>Actinomycetes</taxon>
        <taxon>Micrococcales</taxon>
        <taxon>Microbacteriaceae</taxon>
        <taxon>Amnibacterium</taxon>
    </lineage>
</organism>
<dbReference type="RefSeq" id="WP_211342617.1">
    <property type="nucleotide sequence ID" value="NZ_BAAARP010000001.1"/>
</dbReference>
<dbReference type="PANTHER" id="PTHR43792">
    <property type="entry name" value="GNAT FAMILY, PUTATIVE (AFU_ORTHOLOGUE AFUA_3G00765)-RELATED-RELATED"/>
    <property type="match status" value="1"/>
</dbReference>
<keyword evidence="5" id="KW-0689">Ribosomal protein</keyword>
<evidence type="ECO:0000256" key="2">
    <source>
        <dbReference type="ARBA" id="ARBA00023315"/>
    </source>
</evidence>
<evidence type="ECO:0000313" key="6">
    <source>
        <dbReference type="Proteomes" id="UP000295344"/>
    </source>
</evidence>
<dbReference type="Proteomes" id="UP000295344">
    <property type="component" value="Unassembled WGS sequence"/>
</dbReference>
<evidence type="ECO:0000313" key="5">
    <source>
        <dbReference type="EMBL" id="TDS80712.1"/>
    </source>
</evidence>
<dbReference type="GO" id="GO:0005840">
    <property type="term" value="C:ribosome"/>
    <property type="evidence" value="ECO:0007669"/>
    <property type="project" value="UniProtKB-KW"/>
</dbReference>
<comment type="similarity">
    <text evidence="3">Belongs to the acetyltransferase family. RimJ subfamily.</text>
</comment>